<evidence type="ECO:0000313" key="2">
    <source>
        <dbReference type="Proteomes" id="UP001054945"/>
    </source>
</evidence>
<sequence length="99" mass="11507">MMHHVPYLLGDNIASVLSKTLTLMSSAYNERCYRSNDTCCYKKELINGNSPPKKSSEHSRKYFRILSGEITEILLYIKSDIRYVDKSIEQPRQSLFDIL</sequence>
<accession>A0AAV4PVU1</accession>
<organism evidence="1 2">
    <name type="scientific">Caerostris extrusa</name>
    <name type="common">Bark spider</name>
    <name type="synonym">Caerostris bankana</name>
    <dbReference type="NCBI Taxonomy" id="172846"/>
    <lineage>
        <taxon>Eukaryota</taxon>
        <taxon>Metazoa</taxon>
        <taxon>Ecdysozoa</taxon>
        <taxon>Arthropoda</taxon>
        <taxon>Chelicerata</taxon>
        <taxon>Arachnida</taxon>
        <taxon>Araneae</taxon>
        <taxon>Araneomorphae</taxon>
        <taxon>Entelegynae</taxon>
        <taxon>Araneoidea</taxon>
        <taxon>Araneidae</taxon>
        <taxon>Caerostris</taxon>
    </lineage>
</organism>
<name>A0AAV4PVU1_CAEEX</name>
<keyword evidence="2" id="KW-1185">Reference proteome</keyword>
<evidence type="ECO:0000313" key="1">
    <source>
        <dbReference type="EMBL" id="GIY00294.1"/>
    </source>
</evidence>
<dbReference type="Proteomes" id="UP001054945">
    <property type="component" value="Unassembled WGS sequence"/>
</dbReference>
<comment type="caution">
    <text evidence="1">The sequence shown here is derived from an EMBL/GenBank/DDBJ whole genome shotgun (WGS) entry which is preliminary data.</text>
</comment>
<dbReference type="EMBL" id="BPLR01005162">
    <property type="protein sequence ID" value="GIY00294.1"/>
    <property type="molecule type" value="Genomic_DNA"/>
</dbReference>
<protein>
    <submittedName>
        <fullName evidence="1">Uncharacterized protein</fullName>
    </submittedName>
</protein>
<gene>
    <name evidence="1" type="ORF">CEXT_554701</name>
</gene>
<reference evidence="1 2" key="1">
    <citation type="submission" date="2021-06" db="EMBL/GenBank/DDBJ databases">
        <title>Caerostris extrusa draft genome.</title>
        <authorList>
            <person name="Kono N."/>
            <person name="Arakawa K."/>
        </authorList>
    </citation>
    <scope>NUCLEOTIDE SEQUENCE [LARGE SCALE GENOMIC DNA]</scope>
</reference>
<dbReference type="AlphaFoldDB" id="A0AAV4PVU1"/>
<proteinExistence type="predicted"/>